<dbReference type="GO" id="GO:0004527">
    <property type="term" value="F:exonuclease activity"/>
    <property type="evidence" value="ECO:0007669"/>
    <property type="project" value="UniProtKB-KW"/>
</dbReference>
<dbReference type="SUPFAM" id="SSF56300">
    <property type="entry name" value="Metallo-dependent phosphatases"/>
    <property type="match status" value="1"/>
</dbReference>
<dbReference type="InterPro" id="IPR050535">
    <property type="entry name" value="DNA_Repair-Maintenance_Comp"/>
</dbReference>
<gene>
    <name evidence="3" type="ORF">CJ205_06740</name>
</gene>
<dbReference type="PANTHER" id="PTHR30337">
    <property type="entry name" value="COMPONENT OF ATP-DEPENDENT DSDNA EXONUCLEASE"/>
    <property type="match status" value="1"/>
</dbReference>
<sequence length="422" mass="48513">MLLMHLSDLHLDTPFTGLGKEMESLQDRLVQAPFDALEKAMAVAINRKVDAVVIAGDVYDSVRQTIYAQYFFIRQLARLEEVNIPVLLVHGNHDFLSTDAPEMNLPKNVYRFNTDEVTHFDIETSSGETARFYGFSYTSRWIKERKATQFPVNPKVTDYTIGIYHGSREGIESDAGNYAPFTVSELLNKQYDYWALGHIHKAHVLQEAPLIQYAGNIQGRHRNETGDKGAYLVTLSKEGETKSEFVSLSDILWQTIEVICQPDWQVTDVVAAINERIQLYEEEGQLKQQSYLLTVYLTHAERLDDELMEQIGRGELMDVFKLSSAKEYFVAITSIRLRQDEKAEPFVYDEALNESYQQAKELLLQKASQIEGLDQVYQNDIMIDWLSDIIEDETFYEEVVQAGSDLMTRLLGMNRKEEDRED</sequence>
<keyword evidence="3" id="KW-0269">Exonuclease</keyword>
<feature type="domain" description="Calcineurin-like phosphoesterase" evidence="2">
    <location>
        <begin position="2"/>
        <end position="201"/>
    </location>
</feature>
<comment type="caution">
    <text evidence="3">The sequence shown here is derived from an EMBL/GenBank/DDBJ whole genome shotgun (WGS) entry which is preliminary data.</text>
</comment>
<dbReference type="InterPro" id="IPR004843">
    <property type="entry name" value="Calcineurin-like_PHP"/>
</dbReference>
<evidence type="ECO:0000313" key="3">
    <source>
        <dbReference type="EMBL" id="PMC57992.1"/>
    </source>
</evidence>
<reference evidence="3 4" key="1">
    <citation type="submission" date="2017-09" db="EMBL/GenBank/DDBJ databases">
        <title>Bacterial strain isolated from the female urinary microbiota.</title>
        <authorList>
            <person name="Thomas-White K."/>
            <person name="Kumar N."/>
            <person name="Forster S."/>
            <person name="Putonti C."/>
            <person name="Lawley T."/>
            <person name="Wolfe A.J."/>
        </authorList>
    </citation>
    <scope>NUCLEOTIDE SEQUENCE [LARGE SCALE GENOMIC DNA]</scope>
    <source>
        <strain evidence="3 4">UMB0852</strain>
    </source>
</reference>
<dbReference type="STRING" id="84521.SAMN04487994_10424"/>
<dbReference type="OrthoDB" id="9773856at2"/>
<dbReference type="CDD" id="cd00840">
    <property type="entry name" value="MPP_Mre11_N"/>
    <property type="match status" value="1"/>
</dbReference>
<evidence type="ECO:0000256" key="1">
    <source>
        <dbReference type="ARBA" id="ARBA00022801"/>
    </source>
</evidence>
<evidence type="ECO:0000259" key="2">
    <source>
        <dbReference type="Pfam" id="PF00149"/>
    </source>
</evidence>
<dbReference type="PANTHER" id="PTHR30337:SF7">
    <property type="entry name" value="PHOSPHOESTERASE"/>
    <property type="match status" value="1"/>
</dbReference>
<protein>
    <submittedName>
        <fullName evidence="3">DNA repair exonuclease</fullName>
    </submittedName>
</protein>
<dbReference type="Proteomes" id="UP000235682">
    <property type="component" value="Unassembled WGS sequence"/>
</dbReference>
<dbReference type="AlphaFoldDB" id="A0A2N6SLP3"/>
<dbReference type="EMBL" id="PNHE01000031">
    <property type="protein sequence ID" value="PMC57992.1"/>
    <property type="molecule type" value="Genomic_DNA"/>
</dbReference>
<dbReference type="Gene3D" id="3.60.21.10">
    <property type="match status" value="1"/>
</dbReference>
<dbReference type="PIRSF" id="PIRSF033091">
    <property type="entry name" value="Pesterase_YhaO"/>
    <property type="match status" value="1"/>
</dbReference>
<dbReference type="RefSeq" id="WP_102227974.1">
    <property type="nucleotide sequence ID" value="NZ_PNFY01000030.1"/>
</dbReference>
<proteinExistence type="predicted"/>
<keyword evidence="4" id="KW-1185">Reference proteome</keyword>
<accession>A0A2N6SLP3</accession>
<dbReference type="InterPro" id="IPR014576">
    <property type="entry name" value="Pesterase_YhaO"/>
</dbReference>
<evidence type="ECO:0000313" key="4">
    <source>
        <dbReference type="Proteomes" id="UP000235682"/>
    </source>
</evidence>
<keyword evidence="1" id="KW-0378">Hydrolase</keyword>
<dbReference type="InterPro" id="IPR029052">
    <property type="entry name" value="Metallo-depent_PP-like"/>
</dbReference>
<keyword evidence="3" id="KW-0540">Nuclease</keyword>
<dbReference type="Pfam" id="PF00149">
    <property type="entry name" value="Metallophos"/>
    <property type="match status" value="1"/>
</dbReference>
<dbReference type="InterPro" id="IPR041796">
    <property type="entry name" value="Mre11_N"/>
</dbReference>
<name>A0A2N6SLP3_9LACT</name>
<organism evidence="3 4">
    <name type="scientific">Dolosicoccus paucivorans</name>
    <dbReference type="NCBI Taxonomy" id="84521"/>
    <lineage>
        <taxon>Bacteria</taxon>
        <taxon>Bacillati</taxon>
        <taxon>Bacillota</taxon>
        <taxon>Bacilli</taxon>
        <taxon>Lactobacillales</taxon>
        <taxon>Aerococcaceae</taxon>
        <taxon>Dolosicoccus</taxon>
    </lineage>
</organism>